<dbReference type="PANTHER" id="PTHR43080">
    <property type="entry name" value="CBS DOMAIN-CONTAINING PROTEIN CBSX3, MITOCHONDRIAL"/>
    <property type="match status" value="1"/>
</dbReference>
<dbReference type="PANTHER" id="PTHR43080:SF2">
    <property type="entry name" value="CBS DOMAIN-CONTAINING PROTEIN"/>
    <property type="match status" value="1"/>
</dbReference>
<reference evidence="4 5" key="1">
    <citation type="submission" date="2019-10" db="EMBL/GenBank/DDBJ databases">
        <title>Sequencing and Assembly of Multiple Reported Metal-Biooxidizing Members of the Extremely Thermoacidophilic Archaeal Family Sulfolobaceae.</title>
        <authorList>
            <person name="Counts J.A."/>
            <person name="Kelly R.M."/>
        </authorList>
    </citation>
    <scope>NUCLEOTIDE SEQUENCE [LARGE SCALE GENOMIC DNA]</scope>
    <source>
        <strain evidence="4 5">DSM 6482</strain>
    </source>
</reference>
<dbReference type="PROSITE" id="PS51371">
    <property type="entry name" value="CBS"/>
    <property type="match status" value="2"/>
</dbReference>
<dbReference type="Gene3D" id="3.10.580.10">
    <property type="entry name" value="CBS-domain"/>
    <property type="match status" value="1"/>
</dbReference>
<dbReference type="SMART" id="SM00116">
    <property type="entry name" value="CBS"/>
    <property type="match status" value="2"/>
</dbReference>
<name>A0A6A9QQ85_SULME</name>
<dbReference type="Pfam" id="PF00571">
    <property type="entry name" value="CBS"/>
    <property type="match status" value="2"/>
</dbReference>
<dbReference type="EMBL" id="WGGD01000005">
    <property type="protein sequence ID" value="MUN29341.1"/>
    <property type="molecule type" value="Genomic_DNA"/>
</dbReference>
<dbReference type="InterPro" id="IPR000644">
    <property type="entry name" value="CBS_dom"/>
</dbReference>
<dbReference type="RefSeq" id="WP_054838348.1">
    <property type="nucleotide sequence ID" value="NZ_BBBY01000008.1"/>
</dbReference>
<evidence type="ECO:0000313" key="4">
    <source>
        <dbReference type="EMBL" id="MUN29341.1"/>
    </source>
</evidence>
<dbReference type="AlphaFoldDB" id="A0A6A9QQ85"/>
<keyword evidence="5" id="KW-1185">Reference proteome</keyword>
<dbReference type="InterPro" id="IPR046342">
    <property type="entry name" value="CBS_dom_sf"/>
</dbReference>
<comment type="caution">
    <text evidence="4">The sequence shown here is derived from an EMBL/GenBank/DDBJ whole genome shotgun (WGS) entry which is preliminary data.</text>
</comment>
<proteinExistence type="predicted"/>
<dbReference type="Proteomes" id="UP000470772">
    <property type="component" value="Unassembled WGS sequence"/>
</dbReference>
<dbReference type="SUPFAM" id="SSF54631">
    <property type="entry name" value="CBS-domain pair"/>
    <property type="match status" value="1"/>
</dbReference>
<evidence type="ECO:0000259" key="3">
    <source>
        <dbReference type="PROSITE" id="PS51371"/>
    </source>
</evidence>
<keyword evidence="1 2" id="KW-0129">CBS domain</keyword>
<evidence type="ECO:0000313" key="5">
    <source>
        <dbReference type="Proteomes" id="UP000470772"/>
    </source>
</evidence>
<sequence length="165" mass="17996">MLLEVIKIANKAPISINKNATVRDAAKKMRENNISSLIVEGDSHEVIGILTERDITRAVSNNDINKPVEAYATKQVKGITEDTSIEDALLIMIENGIRHLPIMDKESGRIKGIVSIRDLVNSLLDQHYLQYGKNASEVKGSGYVCPVCGSEIDEYGYCNCGTGSG</sequence>
<feature type="domain" description="CBS" evidence="3">
    <location>
        <begin position="9"/>
        <end position="68"/>
    </location>
</feature>
<dbReference type="OrthoDB" id="8919at2157"/>
<dbReference type="CDD" id="cd09836">
    <property type="entry name" value="CBS_pair_arch"/>
    <property type="match status" value="1"/>
</dbReference>
<organism evidence="4 5">
    <name type="scientific">Sulfuracidifex metallicus DSM 6482 = JCM 9184</name>
    <dbReference type="NCBI Taxonomy" id="523847"/>
    <lineage>
        <taxon>Archaea</taxon>
        <taxon>Thermoproteota</taxon>
        <taxon>Thermoprotei</taxon>
        <taxon>Sulfolobales</taxon>
        <taxon>Sulfolobaceae</taxon>
        <taxon>Sulfuracidifex</taxon>
    </lineage>
</organism>
<accession>A0A6A9QQ85</accession>
<evidence type="ECO:0000256" key="2">
    <source>
        <dbReference type="PROSITE-ProRule" id="PRU00703"/>
    </source>
</evidence>
<gene>
    <name evidence="4" type="ORF">GC250_07820</name>
</gene>
<dbReference type="InterPro" id="IPR051257">
    <property type="entry name" value="Diverse_CBS-Domain"/>
</dbReference>
<feature type="domain" description="CBS" evidence="3">
    <location>
        <begin position="72"/>
        <end position="129"/>
    </location>
</feature>
<evidence type="ECO:0000256" key="1">
    <source>
        <dbReference type="ARBA" id="ARBA00023122"/>
    </source>
</evidence>
<protein>
    <submittedName>
        <fullName evidence="4">CBS domain-containing protein</fullName>
    </submittedName>
</protein>